<keyword evidence="2" id="KW-1185">Reference proteome</keyword>
<dbReference type="AlphaFoldDB" id="A0A1Y5SW58"/>
<dbReference type="OrthoDB" id="7709580at2"/>
<organism evidence="1 2">
    <name type="scientific">Falsiruegeria litorea R37</name>
    <dbReference type="NCBI Taxonomy" id="1200284"/>
    <lineage>
        <taxon>Bacteria</taxon>
        <taxon>Pseudomonadati</taxon>
        <taxon>Pseudomonadota</taxon>
        <taxon>Alphaproteobacteria</taxon>
        <taxon>Rhodobacterales</taxon>
        <taxon>Roseobacteraceae</taxon>
        <taxon>Falsiruegeria</taxon>
    </lineage>
</organism>
<dbReference type="PROSITE" id="PS51257">
    <property type="entry name" value="PROKAR_LIPOPROTEIN"/>
    <property type="match status" value="1"/>
</dbReference>
<name>A0A1Y5SW58_9RHOB</name>
<sequence length="74" mass="7752">MKKLIVVAIAPLVLAACGDPSRSLPEGLQSQKPACADGNYQICSEIGHSVRDAQGGTTAEQKSQNFVLSQPIVD</sequence>
<accession>A0A1Y5SW58</accession>
<dbReference type="RefSeq" id="WP_085796170.1">
    <property type="nucleotide sequence ID" value="NZ_FWFO01000001.1"/>
</dbReference>
<dbReference type="Proteomes" id="UP000193077">
    <property type="component" value="Unassembled WGS sequence"/>
</dbReference>
<gene>
    <name evidence="1" type="ORF">TRL7639_02738</name>
</gene>
<protein>
    <recommendedName>
        <fullName evidence="3">Lipoprotein</fullName>
    </recommendedName>
</protein>
<evidence type="ECO:0008006" key="3">
    <source>
        <dbReference type="Google" id="ProtNLM"/>
    </source>
</evidence>
<proteinExistence type="predicted"/>
<reference evidence="1 2" key="1">
    <citation type="submission" date="2017-03" db="EMBL/GenBank/DDBJ databases">
        <authorList>
            <person name="Afonso C.L."/>
            <person name="Miller P.J."/>
            <person name="Scott M.A."/>
            <person name="Spackman E."/>
            <person name="Goraichik I."/>
            <person name="Dimitrov K.M."/>
            <person name="Suarez D.L."/>
            <person name="Swayne D.E."/>
        </authorList>
    </citation>
    <scope>NUCLEOTIDE SEQUENCE [LARGE SCALE GENOMIC DNA]</scope>
    <source>
        <strain evidence="1 2">CECT 7639</strain>
    </source>
</reference>
<dbReference type="EMBL" id="FWFO01000001">
    <property type="protein sequence ID" value="SLN49397.1"/>
    <property type="molecule type" value="Genomic_DNA"/>
</dbReference>
<evidence type="ECO:0000313" key="1">
    <source>
        <dbReference type="EMBL" id="SLN49397.1"/>
    </source>
</evidence>
<evidence type="ECO:0000313" key="2">
    <source>
        <dbReference type="Proteomes" id="UP000193077"/>
    </source>
</evidence>